<dbReference type="SMART" id="SM00409">
    <property type="entry name" value="IG"/>
    <property type="match status" value="2"/>
</dbReference>
<reference evidence="4" key="2">
    <citation type="submission" date="2025-08" db="UniProtKB">
        <authorList>
            <consortium name="Ensembl"/>
        </authorList>
    </citation>
    <scope>IDENTIFICATION</scope>
    <source>
        <strain evidence="4">Thoroughbred</strain>
    </source>
</reference>
<dbReference type="PANTHER" id="PTHR45889:SF5">
    <property type="entry name" value="CELL ADHESION MOLECULE 3"/>
    <property type="match status" value="1"/>
</dbReference>
<keyword evidence="2" id="KW-0732">Signal</keyword>
<accession>A0A9L0SND5</accession>
<dbReference type="PANTHER" id="PTHR45889">
    <property type="entry name" value="IG-LIKE DOMAIN-CONTAINING PROTEIN"/>
    <property type="match status" value="1"/>
</dbReference>
<organism evidence="4 5">
    <name type="scientific">Equus caballus</name>
    <name type="common">Horse</name>
    <dbReference type="NCBI Taxonomy" id="9796"/>
    <lineage>
        <taxon>Eukaryota</taxon>
        <taxon>Metazoa</taxon>
        <taxon>Chordata</taxon>
        <taxon>Craniata</taxon>
        <taxon>Vertebrata</taxon>
        <taxon>Euteleostomi</taxon>
        <taxon>Mammalia</taxon>
        <taxon>Eutheria</taxon>
        <taxon>Laurasiatheria</taxon>
        <taxon>Perissodactyla</taxon>
        <taxon>Equidae</taxon>
        <taxon>Equus</taxon>
    </lineage>
</organism>
<evidence type="ECO:0000259" key="3">
    <source>
        <dbReference type="PROSITE" id="PS50835"/>
    </source>
</evidence>
<protein>
    <recommendedName>
        <fullName evidence="3">Ig-like domain-containing protein</fullName>
    </recommendedName>
</protein>
<evidence type="ECO:0000313" key="5">
    <source>
        <dbReference type="Proteomes" id="UP000002281"/>
    </source>
</evidence>
<dbReference type="Pfam" id="PF07686">
    <property type="entry name" value="V-set"/>
    <property type="match status" value="1"/>
</dbReference>
<dbReference type="InterPro" id="IPR003597">
    <property type="entry name" value="Ig_C1-set"/>
</dbReference>
<feature type="domain" description="Ig-like" evidence="3">
    <location>
        <begin position="17"/>
        <end position="118"/>
    </location>
</feature>
<dbReference type="Gene3D" id="2.60.40.10">
    <property type="entry name" value="Immunoglobulins"/>
    <property type="match status" value="2"/>
</dbReference>
<dbReference type="InterPro" id="IPR013783">
    <property type="entry name" value="Ig-like_fold"/>
</dbReference>
<dbReference type="Pfam" id="PF07654">
    <property type="entry name" value="C1-set"/>
    <property type="match status" value="1"/>
</dbReference>
<evidence type="ECO:0000256" key="1">
    <source>
        <dbReference type="SAM" id="MobiDB-lite"/>
    </source>
</evidence>
<name>A0A9L0SND5_HORSE</name>
<feature type="domain" description="Ig-like" evidence="3">
    <location>
        <begin position="137"/>
        <end position="243"/>
    </location>
</feature>
<reference evidence="4" key="3">
    <citation type="submission" date="2025-09" db="UniProtKB">
        <authorList>
            <consortium name="Ensembl"/>
        </authorList>
    </citation>
    <scope>IDENTIFICATION</scope>
    <source>
        <strain evidence="4">Thoroughbred</strain>
    </source>
</reference>
<dbReference type="Proteomes" id="UP000002281">
    <property type="component" value="Chromosome 7"/>
</dbReference>
<feature type="signal peptide" evidence="2">
    <location>
        <begin position="1"/>
        <end position="20"/>
    </location>
</feature>
<dbReference type="InterPro" id="IPR003599">
    <property type="entry name" value="Ig_sub"/>
</dbReference>
<feature type="region of interest" description="Disordered" evidence="1">
    <location>
        <begin position="327"/>
        <end position="377"/>
    </location>
</feature>
<dbReference type="AlphaFoldDB" id="A0A9L0SND5"/>
<sequence length="478" mass="52586">MRTLWVLAAFLGLTLRPADFLEVEMAQGTQKVFLNDNTTIVCKVPGSPYLDVKIMGITWFWKNQVSKEESKLFEFFGHHQKALRPGATVSLQRLKRGDASLQLPAVQLHEAGEYRCELVVTPEKAQGRVWLEVLASPVSNLSPEQAMVKSNEGKNISCRSSWFYPENINITWKKWTQKDPQYLEVSESIITGPTIKNSDGTFNVTSSLILKPSPEDGMIICQCEVRHISMVTSQRFNSTLTLTGGRTEARAVTCPQPQHSRGTGVPHGSQDDPVQQAAVQPLGHLQPRPLYCDRRDEAQHDAQAAEHGEHHGIDCLVEGAVLGRAENEGGPRRVRGSALSPRPLPWGCQPHLAEGAVPGRGAQGQGAVGPLGQPVVDGHQDHVLEQLGENEQRQEQDAGGRQILGAGSPWDLGTLVQHRRQVVLLLALGRLLCRPQEPTLWPHSSHPSKGEPGELLIWENVSLRLPMALTATVRTKPV</sequence>
<dbReference type="InterPro" id="IPR007110">
    <property type="entry name" value="Ig-like_dom"/>
</dbReference>
<dbReference type="Ensembl" id="ENSECAT00000116999.1">
    <property type="protein sequence ID" value="ENSECAP00000075512.1"/>
    <property type="gene ID" value="ENSECAG00000054585.1"/>
</dbReference>
<dbReference type="SUPFAM" id="SSF48726">
    <property type="entry name" value="Immunoglobulin"/>
    <property type="match status" value="2"/>
</dbReference>
<dbReference type="PROSITE" id="PS50835">
    <property type="entry name" value="IG_LIKE"/>
    <property type="match status" value="2"/>
</dbReference>
<evidence type="ECO:0000256" key="2">
    <source>
        <dbReference type="SAM" id="SignalP"/>
    </source>
</evidence>
<keyword evidence="5" id="KW-1185">Reference proteome</keyword>
<proteinExistence type="predicted"/>
<dbReference type="InterPro" id="IPR013106">
    <property type="entry name" value="Ig_V-set"/>
</dbReference>
<evidence type="ECO:0000313" key="4">
    <source>
        <dbReference type="Ensembl" id="ENSECAP00000075512.1"/>
    </source>
</evidence>
<feature type="chain" id="PRO_5040417160" description="Ig-like domain-containing protein" evidence="2">
    <location>
        <begin position="21"/>
        <end position="478"/>
    </location>
</feature>
<dbReference type="CDD" id="cd00098">
    <property type="entry name" value="IgC1"/>
    <property type="match status" value="1"/>
</dbReference>
<dbReference type="InterPro" id="IPR036179">
    <property type="entry name" value="Ig-like_dom_sf"/>
</dbReference>
<reference evidence="4 5" key="1">
    <citation type="journal article" date="2009" name="Science">
        <title>Genome sequence, comparative analysis, and population genetics of the domestic horse.</title>
        <authorList>
            <consortium name="Broad Institute Genome Sequencing Platform"/>
            <consortium name="Broad Institute Whole Genome Assembly Team"/>
            <person name="Wade C.M."/>
            <person name="Giulotto E."/>
            <person name="Sigurdsson S."/>
            <person name="Zoli M."/>
            <person name="Gnerre S."/>
            <person name="Imsland F."/>
            <person name="Lear T.L."/>
            <person name="Adelson D.L."/>
            <person name="Bailey E."/>
            <person name="Bellone R.R."/>
            <person name="Bloecker H."/>
            <person name="Distl O."/>
            <person name="Edgar R.C."/>
            <person name="Garber M."/>
            <person name="Leeb T."/>
            <person name="Mauceli E."/>
            <person name="MacLeod J.N."/>
            <person name="Penedo M.C.T."/>
            <person name="Raison J.M."/>
            <person name="Sharpe T."/>
            <person name="Vogel J."/>
            <person name="Andersson L."/>
            <person name="Antczak D.F."/>
            <person name="Biagi T."/>
            <person name="Binns M.M."/>
            <person name="Chowdhary B.P."/>
            <person name="Coleman S.J."/>
            <person name="Della Valle G."/>
            <person name="Fryc S."/>
            <person name="Guerin G."/>
            <person name="Hasegawa T."/>
            <person name="Hill E.W."/>
            <person name="Jurka J."/>
            <person name="Kiialainen A."/>
            <person name="Lindgren G."/>
            <person name="Liu J."/>
            <person name="Magnani E."/>
            <person name="Mickelson J.R."/>
            <person name="Murray J."/>
            <person name="Nergadze S.G."/>
            <person name="Onofrio R."/>
            <person name="Pedroni S."/>
            <person name="Piras M.F."/>
            <person name="Raudsepp T."/>
            <person name="Rocchi M."/>
            <person name="Roeed K.H."/>
            <person name="Ryder O.A."/>
            <person name="Searle S."/>
            <person name="Skow L."/>
            <person name="Swinburne J.E."/>
            <person name="Syvaenen A.C."/>
            <person name="Tozaki T."/>
            <person name="Valberg S.J."/>
            <person name="Vaudin M."/>
            <person name="White J.R."/>
            <person name="Zody M.C."/>
            <person name="Lander E.S."/>
            <person name="Lindblad-Toh K."/>
        </authorList>
    </citation>
    <scope>NUCLEOTIDE SEQUENCE [LARGE SCALE GENOMIC DNA]</scope>
    <source>
        <strain evidence="4 5">Thoroughbred</strain>
    </source>
</reference>
<dbReference type="GeneTree" id="ENSGT00940000163348"/>